<sequence length="77" mass="9528">MYDYHLRVLERFLKNLKGNDFCSFYKLFRFSLQSFLYVMSNSRYIDSYYFLDSISIVVFAFIRPNERFSMDRLVSFR</sequence>
<name>A0A0F6HFS4_LEPIR</name>
<accession>A0A0F6HFS4</accession>
<dbReference type="RefSeq" id="WP_000272478.1">
    <property type="nucleotide sequence ID" value="NZ_AHNQ02000003.1"/>
</dbReference>
<feature type="transmembrane region" description="Helical" evidence="1">
    <location>
        <begin position="45"/>
        <end position="62"/>
    </location>
</feature>
<evidence type="ECO:0000256" key="1">
    <source>
        <dbReference type="SAM" id="Phobius"/>
    </source>
</evidence>
<keyword evidence="1" id="KW-1133">Transmembrane helix</keyword>
<comment type="caution">
    <text evidence="2">The sequence shown here is derived from an EMBL/GenBank/DDBJ whole genome shotgun (WGS) entry which is preliminary data.</text>
</comment>
<gene>
    <name evidence="2" type="ORF">LEP1GSC104_1843</name>
</gene>
<reference evidence="2 3" key="1">
    <citation type="submission" date="2012-09" db="EMBL/GenBank/DDBJ databases">
        <authorList>
            <person name="Harkins D.M."/>
            <person name="Durkin A.S."/>
            <person name="Brinkac L.M."/>
            <person name="Selengut J.D."/>
            <person name="Sanka R."/>
            <person name="DePew J."/>
            <person name="Purushe J."/>
            <person name="Chanthongthip A."/>
            <person name="Lattana O."/>
            <person name="Phetsouvanh R."/>
            <person name="Newton P.N."/>
            <person name="Vinetz J.M."/>
            <person name="Sutton G.G."/>
            <person name="Nelson W.C."/>
            <person name="Fouts D.E."/>
        </authorList>
    </citation>
    <scope>NUCLEOTIDE SEQUENCE [LARGE SCALE GENOMIC DNA]</scope>
    <source>
        <strain evidence="2 3">UI 12621</strain>
    </source>
</reference>
<proteinExistence type="predicted"/>
<evidence type="ECO:0000313" key="3">
    <source>
        <dbReference type="Proteomes" id="UP000006324"/>
    </source>
</evidence>
<dbReference type="Proteomes" id="UP000006324">
    <property type="component" value="Unassembled WGS sequence"/>
</dbReference>
<keyword evidence="1" id="KW-0812">Transmembrane</keyword>
<dbReference type="AlphaFoldDB" id="A0A0F6HFS4"/>
<evidence type="ECO:0000313" key="2">
    <source>
        <dbReference type="EMBL" id="EKO27225.1"/>
    </source>
</evidence>
<keyword evidence="1" id="KW-0472">Membrane</keyword>
<protein>
    <submittedName>
        <fullName evidence="2">Uncharacterized protein</fullName>
    </submittedName>
</protein>
<dbReference type="EMBL" id="AHNQ02000003">
    <property type="protein sequence ID" value="EKO27225.1"/>
    <property type="molecule type" value="Genomic_DNA"/>
</dbReference>
<organism evidence="2 3">
    <name type="scientific">Leptospira interrogans str. UI 12621</name>
    <dbReference type="NCBI Taxonomy" id="1049937"/>
    <lineage>
        <taxon>Bacteria</taxon>
        <taxon>Pseudomonadati</taxon>
        <taxon>Spirochaetota</taxon>
        <taxon>Spirochaetia</taxon>
        <taxon>Leptospirales</taxon>
        <taxon>Leptospiraceae</taxon>
        <taxon>Leptospira</taxon>
    </lineage>
</organism>